<feature type="compositionally biased region" description="Basic and acidic residues" evidence="9">
    <location>
        <begin position="192"/>
        <end position="201"/>
    </location>
</feature>
<evidence type="ECO:0000256" key="4">
    <source>
        <dbReference type="ARBA" id="ARBA00022490"/>
    </source>
</evidence>
<evidence type="ECO:0000256" key="5">
    <source>
        <dbReference type="ARBA" id="ARBA00022491"/>
    </source>
</evidence>
<evidence type="ECO:0000313" key="10">
    <source>
        <dbReference type="EMBL" id="RBR25887.1"/>
    </source>
</evidence>
<feature type="region of interest" description="Disordered" evidence="9">
    <location>
        <begin position="63"/>
        <end position="123"/>
    </location>
</feature>
<keyword evidence="8" id="KW-0539">Nucleus</keyword>
<keyword evidence="6" id="KW-0805">Transcription regulation</keyword>
<protein>
    <submittedName>
        <fullName evidence="10">Uncharacterized protein</fullName>
    </submittedName>
</protein>
<feature type="compositionally biased region" description="Low complexity" evidence="9">
    <location>
        <begin position="1"/>
        <end position="12"/>
    </location>
</feature>
<feature type="region of interest" description="Disordered" evidence="9">
    <location>
        <begin position="1"/>
        <end position="39"/>
    </location>
</feature>
<dbReference type="Proteomes" id="UP000253153">
    <property type="component" value="Unassembled WGS sequence"/>
</dbReference>
<comment type="caution">
    <text evidence="10">The sequence shown here is derived from an EMBL/GenBank/DDBJ whole genome shotgun (WGS) entry which is preliminary data.</text>
</comment>
<evidence type="ECO:0000256" key="7">
    <source>
        <dbReference type="ARBA" id="ARBA00023163"/>
    </source>
</evidence>
<evidence type="ECO:0000256" key="8">
    <source>
        <dbReference type="ARBA" id="ARBA00023242"/>
    </source>
</evidence>
<dbReference type="EMBL" id="QKXC01000032">
    <property type="protein sequence ID" value="RBR25887.1"/>
    <property type="molecule type" value="Genomic_DNA"/>
</dbReference>
<keyword evidence="7" id="KW-0804">Transcription</keyword>
<proteinExistence type="inferred from homology"/>
<dbReference type="GeneID" id="41990827"/>
<feature type="compositionally biased region" description="Low complexity" evidence="9">
    <location>
        <begin position="106"/>
        <end position="123"/>
    </location>
</feature>
<feature type="region of interest" description="Disordered" evidence="9">
    <location>
        <begin position="152"/>
        <end position="218"/>
    </location>
</feature>
<feature type="compositionally biased region" description="Polar residues" evidence="9">
    <location>
        <begin position="77"/>
        <end position="96"/>
    </location>
</feature>
<evidence type="ECO:0000256" key="2">
    <source>
        <dbReference type="ARBA" id="ARBA00004496"/>
    </source>
</evidence>
<dbReference type="OrthoDB" id="5345625at2759"/>
<evidence type="ECO:0000256" key="9">
    <source>
        <dbReference type="SAM" id="MobiDB-lite"/>
    </source>
</evidence>
<dbReference type="Pfam" id="PF08528">
    <property type="entry name" value="Whi5"/>
    <property type="match status" value="1"/>
</dbReference>
<keyword evidence="5" id="KW-0678">Repressor</keyword>
<dbReference type="AlphaFoldDB" id="A0A366S978"/>
<reference evidence="10 11" key="1">
    <citation type="submission" date="2018-06" db="EMBL/GenBank/DDBJ databases">
        <title>Fusarium incarnatum-equiseti species complex species 28.</title>
        <authorList>
            <person name="Gardiner D.M."/>
        </authorList>
    </citation>
    <scope>NUCLEOTIDE SEQUENCE [LARGE SCALE GENOMIC DNA]</scope>
    <source>
        <strain evidence="10 11">FIESC_28</strain>
    </source>
</reference>
<gene>
    <name evidence="10" type="ORF">FIESC28_01380</name>
</gene>
<evidence type="ECO:0000256" key="6">
    <source>
        <dbReference type="ARBA" id="ARBA00023015"/>
    </source>
</evidence>
<comment type="subcellular location">
    <subcellularLocation>
        <location evidence="2">Cytoplasm</location>
    </subcellularLocation>
    <subcellularLocation>
        <location evidence="1">Nucleus</location>
    </subcellularLocation>
</comment>
<keyword evidence="4" id="KW-0963">Cytoplasm</keyword>
<sequence>MEPSTTSSSTSSPAKRRALAPLDANALGTPKNLFKPTLGHSPVKMAIEGRKRLLDIEGSAPAAKKACLGRDEDASERSASPDVSSVFDTSANDASWATTTDDHDTATAAPTTTEQTTPQRTTLTRQQIRQRAETLRLRLSLANYKVRTGQTTVPLSELQQRPMPRESPRVVRVQSPEETPAMPDTQEEVEAVETRSRRDSIDSQQTEIMPSEDEDQFN</sequence>
<evidence type="ECO:0000313" key="11">
    <source>
        <dbReference type="Proteomes" id="UP000253153"/>
    </source>
</evidence>
<comment type="similarity">
    <text evidence="3">Belongs to the WHI5/NRM1 family.</text>
</comment>
<dbReference type="RefSeq" id="XP_031020478.1">
    <property type="nucleotide sequence ID" value="XM_031155531.1"/>
</dbReference>
<dbReference type="GO" id="GO:0005737">
    <property type="term" value="C:cytoplasm"/>
    <property type="evidence" value="ECO:0007669"/>
    <property type="project" value="UniProtKB-SubCell"/>
</dbReference>
<dbReference type="InterPro" id="IPR013734">
    <property type="entry name" value="TF_Nrm1/Whi5"/>
</dbReference>
<accession>A0A366S978</accession>
<evidence type="ECO:0000256" key="3">
    <source>
        <dbReference type="ARBA" id="ARBA00006922"/>
    </source>
</evidence>
<organism evidence="10 11">
    <name type="scientific">Fusarium coffeatum</name>
    <dbReference type="NCBI Taxonomy" id="231269"/>
    <lineage>
        <taxon>Eukaryota</taxon>
        <taxon>Fungi</taxon>
        <taxon>Dikarya</taxon>
        <taxon>Ascomycota</taxon>
        <taxon>Pezizomycotina</taxon>
        <taxon>Sordariomycetes</taxon>
        <taxon>Hypocreomycetidae</taxon>
        <taxon>Hypocreales</taxon>
        <taxon>Nectriaceae</taxon>
        <taxon>Fusarium</taxon>
        <taxon>Fusarium incarnatum-equiseti species complex</taxon>
    </lineage>
</organism>
<keyword evidence="11" id="KW-1185">Reference proteome</keyword>
<name>A0A366S978_9HYPO</name>
<dbReference type="GO" id="GO:0005634">
    <property type="term" value="C:nucleus"/>
    <property type="evidence" value="ECO:0007669"/>
    <property type="project" value="UniProtKB-SubCell"/>
</dbReference>
<evidence type="ECO:0000256" key="1">
    <source>
        <dbReference type="ARBA" id="ARBA00004123"/>
    </source>
</evidence>